<sequence length="484" mass="53487">MEEHEGGLSAAEAAAALWRRKYWLAVPAVVGTGVAAVVALLMDPIYQSSATILIESQQIPTTLVASPITSYADERIAKIRQQILSRDNLIELINKNKLYPDERGKKQLADIIEMMRSAIQVDLVSANVGSRNAQGGKATIAFTLGYQYSDAAVTQDVTQQLTGMFIDADVRRRTEQASGTASFLSRRADELRERLDKIETQITEVRSRFNGALPDQVLASSQNSASLRSEIARIDIEAQGVVQSNAMLAGQIQERSSERSQSELAQAEANLAKLSAQYADNHPDVRAAQELVMRLREADYVAVAPVRPVMTQQLQAGRSRLALLDRRRSELEAQVARADRLVGLSPQAAYELNNLTREFENLNDQYQKIRDRQMEAQVAANLEAEEKGERFTLVDAPQMPEQPIKPNRPMIVFLGFLGGLGFGVALTLLIELLLKPIHGRAAIVRLTGHTPLGSVPLTRHGLAANDDRSFKTRILQWLPRRAHS</sequence>
<dbReference type="RefSeq" id="WP_187537709.1">
    <property type="nucleotide sequence ID" value="NZ_BAABJT010000001.1"/>
</dbReference>
<evidence type="ECO:0000259" key="8">
    <source>
        <dbReference type="Pfam" id="PF02706"/>
    </source>
</evidence>
<protein>
    <submittedName>
        <fullName evidence="10">Lipopolysaccharide biosynthesis protein</fullName>
    </submittedName>
</protein>
<proteinExistence type="predicted"/>
<keyword evidence="5 7" id="KW-0472">Membrane</keyword>
<feature type="coiled-coil region" evidence="6">
    <location>
        <begin position="181"/>
        <end position="208"/>
    </location>
</feature>
<evidence type="ECO:0000313" key="11">
    <source>
        <dbReference type="Proteomes" id="UP000515971"/>
    </source>
</evidence>
<evidence type="ECO:0000313" key="10">
    <source>
        <dbReference type="EMBL" id="QNN67117.1"/>
    </source>
</evidence>
<dbReference type="InterPro" id="IPR050445">
    <property type="entry name" value="Bact_polysacc_biosynth/exp"/>
</dbReference>
<reference evidence="10 11" key="1">
    <citation type="submission" date="2020-08" db="EMBL/GenBank/DDBJ databases">
        <title>Genome sequence of Sphingomonas lutea KCTC 23642T.</title>
        <authorList>
            <person name="Hyun D.-W."/>
            <person name="Bae J.-W."/>
        </authorList>
    </citation>
    <scope>NUCLEOTIDE SEQUENCE [LARGE SCALE GENOMIC DNA]</scope>
    <source>
        <strain evidence="10 11">KCTC 23642</strain>
    </source>
</reference>
<keyword evidence="2" id="KW-1003">Cell membrane</keyword>
<organism evidence="10 11">
    <name type="scientific">Sphingomonas lutea</name>
    <dbReference type="NCBI Taxonomy" id="1045317"/>
    <lineage>
        <taxon>Bacteria</taxon>
        <taxon>Pseudomonadati</taxon>
        <taxon>Pseudomonadota</taxon>
        <taxon>Alphaproteobacteria</taxon>
        <taxon>Sphingomonadales</taxon>
        <taxon>Sphingomonadaceae</taxon>
        <taxon>Sphingomonas</taxon>
    </lineage>
</organism>
<dbReference type="PANTHER" id="PTHR32309">
    <property type="entry name" value="TYROSINE-PROTEIN KINASE"/>
    <property type="match status" value="1"/>
</dbReference>
<dbReference type="KEGG" id="slut:H9L13_10860"/>
<evidence type="ECO:0000259" key="9">
    <source>
        <dbReference type="Pfam" id="PF13807"/>
    </source>
</evidence>
<feature type="transmembrane region" description="Helical" evidence="7">
    <location>
        <begin position="22"/>
        <end position="42"/>
    </location>
</feature>
<keyword evidence="6" id="KW-0175">Coiled coil</keyword>
<feature type="domain" description="Tyrosine-protein kinase G-rich" evidence="9">
    <location>
        <begin position="354"/>
        <end position="429"/>
    </location>
</feature>
<feature type="transmembrane region" description="Helical" evidence="7">
    <location>
        <begin position="410"/>
        <end position="434"/>
    </location>
</feature>
<evidence type="ECO:0000256" key="6">
    <source>
        <dbReference type="SAM" id="Coils"/>
    </source>
</evidence>
<dbReference type="EMBL" id="CP060718">
    <property type="protein sequence ID" value="QNN67117.1"/>
    <property type="molecule type" value="Genomic_DNA"/>
</dbReference>
<dbReference type="AlphaFoldDB" id="A0A7G9SGZ2"/>
<keyword evidence="3 7" id="KW-0812">Transmembrane</keyword>
<accession>A0A7G9SGZ2</accession>
<dbReference type="Pfam" id="PF13807">
    <property type="entry name" value="GNVR"/>
    <property type="match status" value="1"/>
</dbReference>
<dbReference type="PANTHER" id="PTHR32309:SF13">
    <property type="entry name" value="FERRIC ENTEROBACTIN TRANSPORT PROTEIN FEPE"/>
    <property type="match status" value="1"/>
</dbReference>
<evidence type="ECO:0000256" key="7">
    <source>
        <dbReference type="SAM" id="Phobius"/>
    </source>
</evidence>
<dbReference type="Proteomes" id="UP000515971">
    <property type="component" value="Chromosome"/>
</dbReference>
<keyword evidence="4 7" id="KW-1133">Transmembrane helix</keyword>
<evidence type="ECO:0000256" key="3">
    <source>
        <dbReference type="ARBA" id="ARBA00022692"/>
    </source>
</evidence>
<feature type="coiled-coil region" evidence="6">
    <location>
        <begin position="314"/>
        <end position="372"/>
    </location>
</feature>
<dbReference type="InterPro" id="IPR003856">
    <property type="entry name" value="LPS_length_determ_N"/>
</dbReference>
<feature type="domain" description="Polysaccharide chain length determinant N-terminal" evidence="8">
    <location>
        <begin position="15"/>
        <end position="95"/>
    </location>
</feature>
<evidence type="ECO:0000256" key="5">
    <source>
        <dbReference type="ARBA" id="ARBA00023136"/>
    </source>
</evidence>
<name>A0A7G9SGZ2_9SPHN</name>
<dbReference type="GO" id="GO:0004713">
    <property type="term" value="F:protein tyrosine kinase activity"/>
    <property type="evidence" value="ECO:0007669"/>
    <property type="project" value="TreeGrafter"/>
</dbReference>
<evidence type="ECO:0000256" key="4">
    <source>
        <dbReference type="ARBA" id="ARBA00022989"/>
    </source>
</evidence>
<keyword evidence="11" id="KW-1185">Reference proteome</keyword>
<comment type="subcellular location">
    <subcellularLocation>
        <location evidence="1">Cell membrane</location>
        <topology evidence="1">Multi-pass membrane protein</topology>
    </subcellularLocation>
</comment>
<evidence type="ECO:0000256" key="1">
    <source>
        <dbReference type="ARBA" id="ARBA00004651"/>
    </source>
</evidence>
<dbReference type="GO" id="GO:0005886">
    <property type="term" value="C:plasma membrane"/>
    <property type="evidence" value="ECO:0007669"/>
    <property type="project" value="UniProtKB-SubCell"/>
</dbReference>
<gene>
    <name evidence="10" type="ORF">H9L13_10860</name>
</gene>
<evidence type="ECO:0000256" key="2">
    <source>
        <dbReference type="ARBA" id="ARBA00022475"/>
    </source>
</evidence>
<dbReference type="InterPro" id="IPR032807">
    <property type="entry name" value="GNVR"/>
</dbReference>
<dbReference type="Pfam" id="PF02706">
    <property type="entry name" value="Wzz"/>
    <property type="match status" value="1"/>
</dbReference>